<evidence type="ECO:0000313" key="1">
    <source>
        <dbReference type="EMBL" id="OCT78942.1"/>
    </source>
</evidence>
<dbReference type="EMBL" id="CM004475">
    <property type="protein sequence ID" value="OCT78942.1"/>
    <property type="molecule type" value="Genomic_DNA"/>
</dbReference>
<name>A0A974CUE8_XENLA</name>
<gene>
    <name evidence="1" type="ORF">XELAEV_18030031mg</name>
</gene>
<dbReference type="Proteomes" id="UP000694892">
    <property type="component" value="Chromosome 5S"/>
</dbReference>
<evidence type="ECO:0000313" key="2">
    <source>
        <dbReference type="Proteomes" id="UP000694892"/>
    </source>
</evidence>
<reference evidence="2" key="1">
    <citation type="journal article" date="2016" name="Nature">
        <title>Genome evolution in the allotetraploid frog Xenopus laevis.</title>
        <authorList>
            <person name="Session A.M."/>
            <person name="Uno Y."/>
            <person name="Kwon T."/>
            <person name="Chapman J.A."/>
            <person name="Toyoda A."/>
            <person name="Takahashi S."/>
            <person name="Fukui A."/>
            <person name="Hikosaka A."/>
            <person name="Suzuki A."/>
            <person name="Kondo M."/>
            <person name="van Heeringen S.J."/>
            <person name="Quigley I."/>
            <person name="Heinz S."/>
            <person name="Ogino H."/>
            <person name="Ochi H."/>
            <person name="Hellsten U."/>
            <person name="Lyons J.B."/>
            <person name="Simakov O."/>
            <person name="Putnam N."/>
            <person name="Stites J."/>
            <person name="Kuroki Y."/>
            <person name="Tanaka T."/>
            <person name="Michiue T."/>
            <person name="Watanabe M."/>
            <person name="Bogdanovic O."/>
            <person name="Lister R."/>
            <person name="Georgiou G."/>
            <person name="Paranjpe S.S."/>
            <person name="van Kruijsbergen I."/>
            <person name="Shu S."/>
            <person name="Carlson J."/>
            <person name="Kinoshita T."/>
            <person name="Ohta Y."/>
            <person name="Mawaribuchi S."/>
            <person name="Jenkins J."/>
            <person name="Grimwood J."/>
            <person name="Schmutz J."/>
            <person name="Mitros T."/>
            <person name="Mozaffari S.V."/>
            <person name="Suzuki Y."/>
            <person name="Haramoto Y."/>
            <person name="Yamamoto T.S."/>
            <person name="Takagi C."/>
            <person name="Heald R."/>
            <person name="Miller K."/>
            <person name="Haudenschild C."/>
            <person name="Kitzman J."/>
            <person name="Nakayama T."/>
            <person name="Izutsu Y."/>
            <person name="Robert J."/>
            <person name="Fortriede J."/>
            <person name="Burns K."/>
            <person name="Lotay V."/>
            <person name="Karimi K."/>
            <person name="Yasuoka Y."/>
            <person name="Dichmann D.S."/>
            <person name="Flajnik M.F."/>
            <person name="Houston D.W."/>
            <person name="Shendure J."/>
            <person name="DuPasquier L."/>
            <person name="Vize P.D."/>
            <person name="Zorn A.M."/>
            <person name="Ito M."/>
            <person name="Marcotte E.M."/>
            <person name="Wallingford J.B."/>
            <person name="Ito Y."/>
            <person name="Asashima M."/>
            <person name="Ueno N."/>
            <person name="Matsuda Y."/>
            <person name="Veenstra G.J."/>
            <person name="Fujiyama A."/>
            <person name="Harland R.M."/>
            <person name="Taira M."/>
            <person name="Rokhsar D.S."/>
        </authorList>
    </citation>
    <scope>NUCLEOTIDE SEQUENCE [LARGE SCALE GENOMIC DNA]</scope>
    <source>
        <strain evidence="2">J</strain>
    </source>
</reference>
<accession>A0A974CUE8</accession>
<organism evidence="1 2">
    <name type="scientific">Xenopus laevis</name>
    <name type="common">African clawed frog</name>
    <dbReference type="NCBI Taxonomy" id="8355"/>
    <lineage>
        <taxon>Eukaryota</taxon>
        <taxon>Metazoa</taxon>
        <taxon>Chordata</taxon>
        <taxon>Craniata</taxon>
        <taxon>Vertebrata</taxon>
        <taxon>Euteleostomi</taxon>
        <taxon>Amphibia</taxon>
        <taxon>Batrachia</taxon>
        <taxon>Anura</taxon>
        <taxon>Pipoidea</taxon>
        <taxon>Pipidae</taxon>
        <taxon>Xenopodinae</taxon>
        <taxon>Xenopus</taxon>
        <taxon>Xenopus</taxon>
    </lineage>
</organism>
<sequence>MVNRPTDMMSKYHGPVSMEQTGRDYIMECLIRRWELQFLYNKLWLLVDSGNCSFKLQMQYGDFFIYSSVVPECVAVDISCTPPMQALIGKQK</sequence>
<proteinExistence type="predicted"/>
<protein>
    <submittedName>
        <fullName evidence="1">Uncharacterized protein</fullName>
    </submittedName>
</protein>
<dbReference type="AlphaFoldDB" id="A0A974CUE8"/>